<evidence type="ECO:0000256" key="1">
    <source>
        <dbReference type="SAM" id="MobiDB-lite"/>
    </source>
</evidence>
<organism evidence="3 4">
    <name type="scientific">Araneus ventricosus</name>
    <name type="common">Orbweaver spider</name>
    <name type="synonym">Epeira ventricosa</name>
    <dbReference type="NCBI Taxonomy" id="182803"/>
    <lineage>
        <taxon>Eukaryota</taxon>
        <taxon>Metazoa</taxon>
        <taxon>Ecdysozoa</taxon>
        <taxon>Arthropoda</taxon>
        <taxon>Chelicerata</taxon>
        <taxon>Arachnida</taxon>
        <taxon>Araneae</taxon>
        <taxon>Araneomorphae</taxon>
        <taxon>Entelegynae</taxon>
        <taxon>Araneoidea</taxon>
        <taxon>Araneidae</taxon>
        <taxon>Araneus</taxon>
    </lineage>
</organism>
<dbReference type="AlphaFoldDB" id="A0A4Y2JCX3"/>
<name>A0A4Y2JCX3_ARAVE</name>
<dbReference type="PANTHER" id="PTHR21436:SF2">
    <property type="entry name" value="COILED-COIL DOMAIN-CONTAINING PROTEIN 142"/>
    <property type="match status" value="1"/>
</dbReference>
<protein>
    <recommendedName>
        <fullName evidence="2">Coiled-coil protein 142 C-terminal domain-containing protein</fullName>
    </recommendedName>
</protein>
<feature type="region of interest" description="Disordered" evidence="1">
    <location>
        <begin position="1"/>
        <end position="35"/>
    </location>
</feature>
<feature type="domain" description="Coiled-coil protein 142 C-terminal" evidence="2">
    <location>
        <begin position="479"/>
        <end position="684"/>
    </location>
</feature>
<dbReference type="InterPro" id="IPR026700">
    <property type="entry name" value="CCDC142"/>
</dbReference>
<dbReference type="EMBL" id="BGPR01003419">
    <property type="protein sequence ID" value="GBM87917.1"/>
    <property type="molecule type" value="Genomic_DNA"/>
</dbReference>
<dbReference type="Proteomes" id="UP000499080">
    <property type="component" value="Unassembled WGS sequence"/>
</dbReference>
<accession>A0A4Y2JCX3</accession>
<reference evidence="3 4" key="1">
    <citation type="journal article" date="2019" name="Sci. Rep.">
        <title>Orb-weaving spider Araneus ventricosus genome elucidates the spidroin gene catalogue.</title>
        <authorList>
            <person name="Kono N."/>
            <person name="Nakamura H."/>
            <person name="Ohtoshi R."/>
            <person name="Moran D.A.P."/>
            <person name="Shinohara A."/>
            <person name="Yoshida Y."/>
            <person name="Fujiwara M."/>
            <person name="Mori M."/>
            <person name="Tomita M."/>
            <person name="Arakawa K."/>
        </authorList>
    </citation>
    <scope>NUCLEOTIDE SEQUENCE [LARGE SCALE GENOMIC DNA]</scope>
</reference>
<keyword evidence="4" id="KW-1185">Reference proteome</keyword>
<dbReference type="PANTHER" id="PTHR21436">
    <property type="entry name" value="COILED-COIL DOMAIN-CONTAINING PROTEIN 142"/>
    <property type="match status" value="1"/>
</dbReference>
<dbReference type="InterPro" id="IPR055350">
    <property type="entry name" value="CCDC142_C"/>
</dbReference>
<evidence type="ECO:0000313" key="4">
    <source>
        <dbReference type="Proteomes" id="UP000499080"/>
    </source>
</evidence>
<comment type="caution">
    <text evidence="3">The sequence shown here is derived from an EMBL/GenBank/DDBJ whole genome shotgun (WGS) entry which is preliminary data.</text>
</comment>
<evidence type="ECO:0000259" key="2">
    <source>
        <dbReference type="Pfam" id="PF14923"/>
    </source>
</evidence>
<dbReference type="Pfam" id="PF14923">
    <property type="entry name" value="CCDC142"/>
    <property type="match status" value="1"/>
</dbReference>
<evidence type="ECO:0000313" key="3">
    <source>
        <dbReference type="EMBL" id="GBM87917.1"/>
    </source>
</evidence>
<proteinExistence type="predicted"/>
<sequence length="786" mass="90465">MESNDDSVPVRKAFSAENAKDDCSSSEVPYESDNKTSKTCASASYLSARRKYMQERHLQNLISEDFSSKYFKPNAKEDQKVFLHASQILEKLSKIINKFSEAFQHNETAELPSTQSRKATFREIVLYQEVLKRLLEERCILVLKEECDVCIKRTIKLIKDFKHLYVNEKLKMMTMPLQACNRFINSDDISVSTLELLIKKLQIICDLHLSISSSYQKIINCFYVSLDLELYQMVLKTNRLLYKYKSSLFHWAYKCMTVLLQKLCLADPNSVSPDFLQSILASSEIFNTLIKSNKELRHCYVKPYDLFYKHVKSTECKEVPFSVILNYLAYFEAKIASERIVHFLTSACKKNRQTNLKKKNLLNNEKALKNDCSTSDYHSASISDIDSEKSIVKITEFANTNINFSNLLVSITQRNQSLILKYVYAIANLSNSSSRIKRRPSCESNSSITSVRQMWNVPEQNFQSNSCIHLEESFWLKFWSHIQMFTLKILYQVPYHQYGDSIAGTILLWPDAYVDTFLECLKSSAINNDLTEEGKYTMKQIYEHILVYKIHALWDKEFLLALASTFSHRCTLVPASSNQIKTLPGSLFHTCIDVLLGVFNVDFQNMDLLLFLQCLHQLHSTLDSFILWMSNRTRAVFASQNLSTYLIISWSDCKSATKLLQTKTAVLVKNTDSFTRVPTLRLQKEKIFWKQMDVLTGYVTDAPDLVYNFCFSVVRDDLLHAANEHSRNRCACFGQKVLGLDAMGELIYSLTEVVNLSDPLPILTAVSTAVAQAFLFSLRHPKKAIR</sequence>
<dbReference type="OrthoDB" id="6420063at2759"/>
<gene>
    <name evidence="3" type="ORF">AVEN_170930_1</name>
</gene>